<accession>A0AAE0RB93</accession>
<organism evidence="1 2">
    <name type="scientific">Hemibagrus guttatus</name>
    <dbReference type="NCBI Taxonomy" id="175788"/>
    <lineage>
        <taxon>Eukaryota</taxon>
        <taxon>Metazoa</taxon>
        <taxon>Chordata</taxon>
        <taxon>Craniata</taxon>
        <taxon>Vertebrata</taxon>
        <taxon>Euteleostomi</taxon>
        <taxon>Actinopterygii</taxon>
        <taxon>Neopterygii</taxon>
        <taxon>Teleostei</taxon>
        <taxon>Ostariophysi</taxon>
        <taxon>Siluriformes</taxon>
        <taxon>Bagridae</taxon>
        <taxon>Hemibagrus</taxon>
    </lineage>
</organism>
<dbReference type="InterPro" id="IPR043502">
    <property type="entry name" value="DNA/RNA_pol_sf"/>
</dbReference>
<sequence>MSLTPLSDNLAAWKLLPGVSQWVLDTVKKWYRIQFATHPSQFQGVLPTIVGTYQTSFLQEEILSLLRKGAIEYVPIPDLDSGFYSRYFIVPKRDRGLHPFLDLQALNSALRKFRLKMLTTKLIASEFRSEDWFVAIDLNNAYFHIGIRPEHRKFLRFAFGLALSPHTFMKCMDAALVPLRLQGTLCAQLPG</sequence>
<dbReference type="PANTHER" id="PTHR33050">
    <property type="entry name" value="REVERSE TRANSCRIPTASE DOMAIN-CONTAINING PROTEIN"/>
    <property type="match status" value="1"/>
</dbReference>
<evidence type="ECO:0008006" key="3">
    <source>
        <dbReference type="Google" id="ProtNLM"/>
    </source>
</evidence>
<dbReference type="EMBL" id="JAUCMX010000004">
    <property type="protein sequence ID" value="KAK3548034.1"/>
    <property type="molecule type" value="Genomic_DNA"/>
</dbReference>
<dbReference type="AlphaFoldDB" id="A0AAE0RB93"/>
<keyword evidence="2" id="KW-1185">Reference proteome</keyword>
<comment type="caution">
    <text evidence="1">The sequence shown here is derived from an EMBL/GenBank/DDBJ whole genome shotgun (WGS) entry which is preliminary data.</text>
</comment>
<reference evidence="1" key="1">
    <citation type="submission" date="2023-06" db="EMBL/GenBank/DDBJ databases">
        <title>Male Hemibagrus guttatus genome.</title>
        <authorList>
            <person name="Bian C."/>
        </authorList>
    </citation>
    <scope>NUCLEOTIDE SEQUENCE</scope>
    <source>
        <strain evidence="1">Male_cb2023</strain>
        <tissue evidence="1">Muscle</tissue>
    </source>
</reference>
<dbReference type="Gene3D" id="3.30.70.270">
    <property type="match status" value="1"/>
</dbReference>
<evidence type="ECO:0000313" key="2">
    <source>
        <dbReference type="Proteomes" id="UP001274896"/>
    </source>
</evidence>
<protein>
    <recommendedName>
        <fullName evidence="3">Reverse transcriptase domain-containing protein</fullName>
    </recommendedName>
</protein>
<dbReference type="Gene3D" id="3.10.10.10">
    <property type="entry name" value="HIV Type 1 Reverse Transcriptase, subunit A, domain 1"/>
    <property type="match status" value="1"/>
</dbReference>
<proteinExistence type="predicted"/>
<gene>
    <name evidence="1" type="ORF">QTP70_003058</name>
</gene>
<dbReference type="PANTHER" id="PTHR33050:SF7">
    <property type="entry name" value="RIBONUCLEASE H"/>
    <property type="match status" value="1"/>
</dbReference>
<name>A0AAE0RB93_9TELE</name>
<dbReference type="SUPFAM" id="SSF56672">
    <property type="entry name" value="DNA/RNA polymerases"/>
    <property type="match status" value="1"/>
</dbReference>
<dbReference type="InterPro" id="IPR043128">
    <property type="entry name" value="Rev_trsase/Diguanyl_cyclase"/>
</dbReference>
<dbReference type="InterPro" id="IPR052055">
    <property type="entry name" value="Hepadnavirus_pol/RT"/>
</dbReference>
<dbReference type="Proteomes" id="UP001274896">
    <property type="component" value="Unassembled WGS sequence"/>
</dbReference>
<evidence type="ECO:0000313" key="1">
    <source>
        <dbReference type="EMBL" id="KAK3548034.1"/>
    </source>
</evidence>